<keyword evidence="4" id="KW-1185">Reference proteome</keyword>
<dbReference type="Proteomes" id="UP000474054">
    <property type="component" value="Unassembled WGS sequence"/>
</dbReference>
<dbReference type="EMBL" id="CP045482">
    <property type="protein sequence ID" value="QGR21295.1"/>
    <property type="molecule type" value="Genomic_DNA"/>
</dbReference>
<protein>
    <submittedName>
        <fullName evidence="3">Uncharacterized protein</fullName>
    </submittedName>
</protein>
<feature type="transmembrane region" description="Helical" evidence="1">
    <location>
        <begin position="7"/>
        <end position="25"/>
    </location>
</feature>
<evidence type="ECO:0000313" key="5">
    <source>
        <dbReference type="Proteomes" id="UP000474054"/>
    </source>
</evidence>
<feature type="transmembrane region" description="Helical" evidence="1">
    <location>
        <begin position="63"/>
        <end position="88"/>
    </location>
</feature>
<dbReference type="AlphaFoldDB" id="A0A650CUB3"/>
<organism evidence="3 4">
    <name type="scientific">Acidianus ambivalens</name>
    <name type="common">Desulfurolobus ambivalens</name>
    <dbReference type="NCBI Taxonomy" id="2283"/>
    <lineage>
        <taxon>Archaea</taxon>
        <taxon>Thermoproteota</taxon>
        <taxon>Thermoprotei</taxon>
        <taxon>Sulfolobales</taxon>
        <taxon>Sulfolobaceae</taxon>
        <taxon>Acidianus</taxon>
    </lineage>
</organism>
<name>A0A650CUB3_ACIAM</name>
<accession>A0A650CUB3</accession>
<dbReference type="EMBL" id="WHYS01000002">
    <property type="protein sequence ID" value="MQL56163.1"/>
    <property type="molecule type" value="Genomic_DNA"/>
</dbReference>
<reference evidence="2 5" key="1">
    <citation type="submission" date="2019-10" db="EMBL/GenBank/DDBJ databases">
        <title>Comparative genomics of sulfur disproportionating microorganisms.</title>
        <authorList>
            <person name="Ward L.M."/>
            <person name="Bertran E."/>
            <person name="Johnston D."/>
        </authorList>
    </citation>
    <scope>NUCLEOTIDE SEQUENCE [LARGE SCALE GENOMIC DNA]</scope>
    <source>
        <strain evidence="2 5">DSM 3772</strain>
    </source>
</reference>
<keyword evidence="1" id="KW-0472">Membrane</keyword>
<dbReference type="Proteomes" id="UP000426328">
    <property type="component" value="Chromosome"/>
</dbReference>
<gene>
    <name evidence="3" type="ORF">D1866_04265</name>
    <name evidence="2" type="ORF">GFB69_10560</name>
</gene>
<proteinExistence type="predicted"/>
<dbReference type="RefSeq" id="WP_152942603.1">
    <property type="nucleotide sequence ID" value="NZ_CP045482.1"/>
</dbReference>
<evidence type="ECO:0000313" key="4">
    <source>
        <dbReference type="Proteomes" id="UP000426328"/>
    </source>
</evidence>
<dbReference type="KEGG" id="aamb:D1866_04265"/>
<reference evidence="3 4" key="2">
    <citation type="submission" date="2019-10" db="EMBL/GenBank/DDBJ databases">
        <title>Genome Sequences from Six Type Strain Members of the Archaeal Family Sulfolobaceae: Acidianus ambivalens, Acidianus infernus, Metallosphaera prunae, Stygiolobus azoricus, Sulfolobus metallicus, and Sulfurisphaera ohwakuensis.</title>
        <authorList>
            <person name="Counts J.A."/>
            <person name="Kelly R.M."/>
        </authorList>
    </citation>
    <scope>NUCLEOTIDE SEQUENCE [LARGE SCALE GENOMIC DNA]</scope>
    <source>
        <strain evidence="3 4">LEI 10</strain>
    </source>
</reference>
<dbReference type="GeneID" id="42778924"/>
<keyword evidence="1" id="KW-0812">Transmembrane</keyword>
<evidence type="ECO:0000256" key="1">
    <source>
        <dbReference type="SAM" id="Phobius"/>
    </source>
</evidence>
<evidence type="ECO:0000313" key="3">
    <source>
        <dbReference type="EMBL" id="QGR21295.1"/>
    </source>
</evidence>
<evidence type="ECO:0000313" key="2">
    <source>
        <dbReference type="EMBL" id="MQL56163.1"/>
    </source>
</evidence>
<keyword evidence="1" id="KW-1133">Transmembrane helix</keyword>
<sequence length="95" mass="10344">MLSSLGKFSLAFIITFTIINTMIQVDLSSVGYPQIPYFTTIVNPQAFTAIIHSTSVTNMPFAFILYAVGLLIFNALINFVAGIPIVFYEMAAISG</sequence>